<dbReference type="GO" id="GO:0008841">
    <property type="term" value="F:dihydrofolate synthase activity"/>
    <property type="evidence" value="ECO:0007669"/>
    <property type="project" value="UniProtKB-EC"/>
</dbReference>
<dbReference type="InterPro" id="IPR036565">
    <property type="entry name" value="Mur-like_cat_sf"/>
</dbReference>
<proteinExistence type="inferred from homology"/>
<dbReference type="EC" id="6.3.2.17" evidence="7"/>
<dbReference type="InterPro" id="IPR001645">
    <property type="entry name" value="Folylpolyglutamate_synth"/>
</dbReference>
<name>A0A1W1EAK8_9ZZZZ</name>
<evidence type="ECO:0000313" key="7">
    <source>
        <dbReference type="EMBL" id="SFV90796.1"/>
    </source>
</evidence>
<keyword evidence="5" id="KW-0067">ATP-binding</keyword>
<dbReference type="GO" id="GO:0005524">
    <property type="term" value="F:ATP binding"/>
    <property type="evidence" value="ECO:0007669"/>
    <property type="project" value="UniProtKB-KW"/>
</dbReference>
<keyword evidence="3" id="KW-0479">Metal-binding</keyword>
<dbReference type="SUPFAM" id="SSF53244">
    <property type="entry name" value="MurD-like peptide ligases, peptide-binding domain"/>
    <property type="match status" value="1"/>
</dbReference>
<evidence type="ECO:0000256" key="5">
    <source>
        <dbReference type="ARBA" id="ARBA00022840"/>
    </source>
</evidence>
<comment type="similarity">
    <text evidence="1">Belongs to the folylpolyglutamate synthase family.</text>
</comment>
<dbReference type="PANTHER" id="PTHR11136:SF0">
    <property type="entry name" value="DIHYDROFOLATE SYNTHETASE-RELATED"/>
    <property type="match status" value="1"/>
</dbReference>
<keyword evidence="2 7" id="KW-0436">Ligase</keyword>
<dbReference type="SUPFAM" id="SSF53623">
    <property type="entry name" value="MurD-like peptide ligases, catalytic domain"/>
    <property type="match status" value="1"/>
</dbReference>
<dbReference type="GO" id="GO:0005737">
    <property type="term" value="C:cytoplasm"/>
    <property type="evidence" value="ECO:0007669"/>
    <property type="project" value="TreeGrafter"/>
</dbReference>
<accession>A0A1W1EAK8</accession>
<evidence type="ECO:0000256" key="4">
    <source>
        <dbReference type="ARBA" id="ARBA00022741"/>
    </source>
</evidence>
<evidence type="ECO:0000256" key="1">
    <source>
        <dbReference type="ARBA" id="ARBA00008276"/>
    </source>
</evidence>
<keyword evidence="4" id="KW-0547">Nucleotide-binding</keyword>
<evidence type="ECO:0000256" key="3">
    <source>
        <dbReference type="ARBA" id="ARBA00022723"/>
    </source>
</evidence>
<reference evidence="7" key="1">
    <citation type="submission" date="2016-10" db="EMBL/GenBank/DDBJ databases">
        <authorList>
            <person name="de Groot N.N."/>
        </authorList>
    </citation>
    <scope>NUCLEOTIDE SEQUENCE</scope>
</reference>
<dbReference type="EC" id="6.3.2.12" evidence="7"/>
<dbReference type="EMBL" id="FPIB01000023">
    <property type="protein sequence ID" value="SFV90796.1"/>
    <property type="molecule type" value="Genomic_DNA"/>
</dbReference>
<dbReference type="PANTHER" id="PTHR11136">
    <property type="entry name" value="FOLYLPOLYGLUTAMATE SYNTHASE-RELATED"/>
    <property type="match status" value="1"/>
</dbReference>
<dbReference type="GO" id="GO:0046872">
    <property type="term" value="F:metal ion binding"/>
    <property type="evidence" value="ECO:0007669"/>
    <property type="project" value="UniProtKB-KW"/>
</dbReference>
<gene>
    <name evidence="7" type="ORF">MNB_SV-4-40</name>
</gene>
<protein>
    <submittedName>
        <fullName evidence="7">Dihydrofolate synthase @ Folylpolyglutamate synthase</fullName>
        <ecNumber evidence="7">6.3.2.12</ecNumber>
        <ecNumber evidence="7">6.3.2.17</ecNumber>
    </submittedName>
</protein>
<evidence type="ECO:0000256" key="2">
    <source>
        <dbReference type="ARBA" id="ARBA00022598"/>
    </source>
</evidence>
<sequence length="420" mass="47255">MQTESLCGFLERKPLYYKEIDHKRVHQAYAILKLHIKHPKTVHVVGTNGKGSTGRMIAYLVYREGMRNEELGIRNWSVGHYSSPHILKFNERIWLDGSDASDEVLEAAHQRLFAILGKEVADALSYFEYTTLLAFVVFEKCDLMVLEAGLGGEYDATNVCDKELSVITPIGIDHQAFLGENIEEIAATKLRSIQKRALLASQPYSEVVAVAKQIAKEKKAALYCVGNVGCCLPTTPTRNSTQKHLNENGAVRTQHPTIDVELERIAVQKGWPAYLVDNAMTALKALEILGISYDVNDLNTLKLFGRFYPLSENIRIDVGHNPLAAEAIVKSMLPETVLVYNSLDDKDYEAVLRILKPKLKRVEIIPIESQRATTIETIEAALKRVGIDYGMFEGHIDHEEHYLVFGSFYTVEAFLKQYNV</sequence>
<organism evidence="7">
    <name type="scientific">hydrothermal vent metagenome</name>
    <dbReference type="NCBI Taxonomy" id="652676"/>
    <lineage>
        <taxon>unclassified sequences</taxon>
        <taxon>metagenomes</taxon>
        <taxon>ecological metagenomes</taxon>
    </lineage>
</organism>
<dbReference type="Gene3D" id="3.90.190.20">
    <property type="entry name" value="Mur ligase, C-terminal domain"/>
    <property type="match status" value="1"/>
</dbReference>
<dbReference type="AlphaFoldDB" id="A0A1W1EAK8"/>
<dbReference type="Gene3D" id="3.40.1190.10">
    <property type="entry name" value="Mur-like, catalytic domain"/>
    <property type="match status" value="1"/>
</dbReference>
<evidence type="ECO:0000256" key="6">
    <source>
        <dbReference type="ARBA" id="ARBA00022842"/>
    </source>
</evidence>
<keyword evidence="6" id="KW-0460">Magnesium</keyword>
<dbReference type="NCBIfam" id="TIGR01499">
    <property type="entry name" value="folC"/>
    <property type="match status" value="1"/>
</dbReference>
<dbReference type="GO" id="GO:0004326">
    <property type="term" value="F:tetrahydrofolylpolyglutamate synthase activity"/>
    <property type="evidence" value="ECO:0007669"/>
    <property type="project" value="UniProtKB-EC"/>
</dbReference>
<dbReference type="InterPro" id="IPR036615">
    <property type="entry name" value="Mur_ligase_C_dom_sf"/>
</dbReference>